<evidence type="ECO:0000256" key="7">
    <source>
        <dbReference type="ARBA" id="ARBA00023012"/>
    </source>
</evidence>
<keyword evidence="6 10" id="KW-0418">Kinase</keyword>
<comment type="catalytic activity">
    <reaction evidence="1">
        <text>ATP + protein L-histidine = ADP + protein N-phospho-L-histidine.</text>
        <dbReference type="EC" id="2.7.13.3"/>
    </reaction>
</comment>
<accession>A0ABT9Y6V7</accession>
<dbReference type="Proteomes" id="UP001239167">
    <property type="component" value="Unassembled WGS sequence"/>
</dbReference>
<evidence type="ECO:0000256" key="3">
    <source>
        <dbReference type="ARBA" id="ARBA00012438"/>
    </source>
</evidence>
<dbReference type="SUPFAM" id="SSF55874">
    <property type="entry name" value="ATPase domain of HSP90 chaperone/DNA topoisomerase II/histidine kinase"/>
    <property type="match status" value="1"/>
</dbReference>
<evidence type="ECO:0000256" key="8">
    <source>
        <dbReference type="SAM" id="Phobius"/>
    </source>
</evidence>
<keyword evidence="7" id="KW-0902">Two-component regulatory system</keyword>
<dbReference type="PRINTS" id="PR00344">
    <property type="entry name" value="BCTRLSENSOR"/>
</dbReference>
<dbReference type="Pfam" id="PF00512">
    <property type="entry name" value="HisKA"/>
    <property type="match status" value="1"/>
</dbReference>
<evidence type="ECO:0000259" key="9">
    <source>
        <dbReference type="PROSITE" id="PS50109"/>
    </source>
</evidence>
<keyword evidence="11" id="KW-1185">Reference proteome</keyword>
<dbReference type="CDD" id="cd00075">
    <property type="entry name" value="HATPase"/>
    <property type="match status" value="1"/>
</dbReference>
<dbReference type="SMART" id="SM00388">
    <property type="entry name" value="HisKA"/>
    <property type="match status" value="1"/>
</dbReference>
<dbReference type="Pfam" id="PF02518">
    <property type="entry name" value="HATPase_c"/>
    <property type="match status" value="1"/>
</dbReference>
<keyword evidence="5" id="KW-0808">Transferase</keyword>
<dbReference type="InterPro" id="IPR050351">
    <property type="entry name" value="BphY/WalK/GraS-like"/>
</dbReference>
<name>A0ABT9Y6V7_9FIRM</name>
<evidence type="ECO:0000313" key="11">
    <source>
        <dbReference type="Proteomes" id="UP001239167"/>
    </source>
</evidence>
<feature type="transmembrane region" description="Helical" evidence="8">
    <location>
        <begin position="147"/>
        <end position="166"/>
    </location>
</feature>
<dbReference type="InterPro" id="IPR003594">
    <property type="entry name" value="HATPase_dom"/>
</dbReference>
<dbReference type="InterPro" id="IPR003661">
    <property type="entry name" value="HisK_dim/P_dom"/>
</dbReference>
<dbReference type="SUPFAM" id="SSF47384">
    <property type="entry name" value="Homodimeric domain of signal transducing histidine kinase"/>
    <property type="match status" value="1"/>
</dbReference>
<keyword evidence="8" id="KW-0812">Transmembrane</keyword>
<dbReference type="SMART" id="SM00387">
    <property type="entry name" value="HATPase_c"/>
    <property type="match status" value="1"/>
</dbReference>
<evidence type="ECO:0000256" key="5">
    <source>
        <dbReference type="ARBA" id="ARBA00022679"/>
    </source>
</evidence>
<dbReference type="GO" id="GO:0016301">
    <property type="term" value="F:kinase activity"/>
    <property type="evidence" value="ECO:0007669"/>
    <property type="project" value="UniProtKB-KW"/>
</dbReference>
<reference evidence="10 11" key="1">
    <citation type="submission" date="2023-07" db="EMBL/GenBank/DDBJ databases">
        <title>Genomic Encyclopedia of Type Strains, Phase IV (KMG-IV): sequencing the most valuable type-strain genomes for metagenomic binning, comparative biology and taxonomic classification.</title>
        <authorList>
            <person name="Goeker M."/>
        </authorList>
    </citation>
    <scope>NUCLEOTIDE SEQUENCE [LARGE SCALE GENOMIC DNA]</scope>
    <source>
        <strain evidence="10 11">DSM 16980</strain>
    </source>
</reference>
<proteinExistence type="predicted"/>
<dbReference type="PROSITE" id="PS50109">
    <property type="entry name" value="HIS_KIN"/>
    <property type="match status" value="1"/>
</dbReference>
<evidence type="ECO:0000256" key="6">
    <source>
        <dbReference type="ARBA" id="ARBA00022777"/>
    </source>
</evidence>
<dbReference type="InterPro" id="IPR036890">
    <property type="entry name" value="HATPase_C_sf"/>
</dbReference>
<gene>
    <name evidence="10" type="ORF">J2S01_001272</name>
</gene>
<dbReference type="InterPro" id="IPR005467">
    <property type="entry name" value="His_kinase_dom"/>
</dbReference>
<evidence type="ECO:0000256" key="4">
    <source>
        <dbReference type="ARBA" id="ARBA00022553"/>
    </source>
</evidence>
<evidence type="ECO:0000256" key="2">
    <source>
        <dbReference type="ARBA" id="ARBA00004370"/>
    </source>
</evidence>
<sequence length="407" mass="46088">MLITLIYGFIVSLVYNNFISQAHLLAMEEVEELNYIVSDGKLLPDLPLDNNSSQKYLNKIFYYMYDKNDQLLKMSNKIDWSKTDIETLTTQDLLQDGQYEMHIVFTAQKEFRFFVITRESIWNNGQYAGKVYAGFDISHDLMLLGRLLLWITLLLLCTLFVINKAANFMANKAMKPVVESFEKQVLFAANASHELRTPLSVLLSGLDILKDDADNKMSAFSKEIIGDMTGEILKMKALISNMLLLARCDNSAAGLKKNRVWLNIILKNTAARFQTITADKNIALSVIDDVPDLYGWVDRNHLEQIISILIDNAVKYTPRNGKIFLRAHCHNGMSAISVSNTGPGIGEKDLPYVFDRFYRSSEAKKYEGSGLGLSIAKALAEKNNGMLIVQSEENIRTIFTLYLSQKD</sequence>
<keyword evidence="4" id="KW-0597">Phosphoprotein</keyword>
<evidence type="ECO:0000313" key="10">
    <source>
        <dbReference type="EMBL" id="MDQ0203556.1"/>
    </source>
</evidence>
<dbReference type="PANTHER" id="PTHR45453">
    <property type="entry name" value="PHOSPHATE REGULON SENSOR PROTEIN PHOR"/>
    <property type="match status" value="1"/>
</dbReference>
<comment type="caution">
    <text evidence="10">The sequence shown here is derived from an EMBL/GenBank/DDBJ whole genome shotgun (WGS) entry which is preliminary data.</text>
</comment>
<dbReference type="Gene3D" id="1.10.287.130">
    <property type="match status" value="1"/>
</dbReference>
<dbReference type="CDD" id="cd00082">
    <property type="entry name" value="HisKA"/>
    <property type="match status" value="1"/>
</dbReference>
<dbReference type="EC" id="2.7.13.3" evidence="3"/>
<protein>
    <recommendedName>
        <fullName evidence="3">histidine kinase</fullName>
        <ecNumber evidence="3">2.7.13.3</ecNumber>
    </recommendedName>
</protein>
<evidence type="ECO:0000256" key="1">
    <source>
        <dbReference type="ARBA" id="ARBA00000085"/>
    </source>
</evidence>
<dbReference type="Gene3D" id="3.30.565.10">
    <property type="entry name" value="Histidine kinase-like ATPase, C-terminal domain"/>
    <property type="match status" value="1"/>
</dbReference>
<dbReference type="EMBL" id="JAUSUE010000007">
    <property type="protein sequence ID" value="MDQ0203556.1"/>
    <property type="molecule type" value="Genomic_DNA"/>
</dbReference>
<dbReference type="PANTHER" id="PTHR45453:SF1">
    <property type="entry name" value="PHOSPHATE REGULON SENSOR PROTEIN PHOR"/>
    <property type="match status" value="1"/>
</dbReference>
<comment type="subcellular location">
    <subcellularLocation>
        <location evidence="2">Membrane</location>
    </subcellularLocation>
</comment>
<keyword evidence="8" id="KW-0472">Membrane</keyword>
<organism evidence="10 11">
    <name type="scientific">Pectinatus haikarae</name>
    <dbReference type="NCBI Taxonomy" id="349096"/>
    <lineage>
        <taxon>Bacteria</taxon>
        <taxon>Bacillati</taxon>
        <taxon>Bacillota</taxon>
        <taxon>Negativicutes</taxon>
        <taxon>Selenomonadales</taxon>
        <taxon>Selenomonadaceae</taxon>
        <taxon>Pectinatus</taxon>
    </lineage>
</organism>
<keyword evidence="8" id="KW-1133">Transmembrane helix</keyword>
<dbReference type="InterPro" id="IPR036097">
    <property type="entry name" value="HisK_dim/P_sf"/>
</dbReference>
<feature type="domain" description="Histidine kinase" evidence="9">
    <location>
        <begin position="190"/>
        <end position="407"/>
    </location>
</feature>
<dbReference type="InterPro" id="IPR004358">
    <property type="entry name" value="Sig_transdc_His_kin-like_C"/>
</dbReference>